<name>A0A244CU06_PSEDV</name>
<dbReference type="PANTHER" id="PTHR23534">
    <property type="entry name" value="MFS PERMEASE"/>
    <property type="match status" value="1"/>
</dbReference>
<reference evidence="6 7" key="1">
    <citation type="submission" date="2017-02" db="EMBL/GenBank/DDBJ databases">
        <title>Pseudoalteromonas ulvae TC14 Genome.</title>
        <authorList>
            <person name="Molmeret M."/>
        </authorList>
    </citation>
    <scope>NUCLEOTIDE SEQUENCE [LARGE SCALE GENOMIC DNA]</scope>
    <source>
        <strain evidence="6">TC14</strain>
    </source>
</reference>
<feature type="transmembrane region" description="Helical" evidence="4">
    <location>
        <begin position="94"/>
        <end position="117"/>
    </location>
</feature>
<dbReference type="Pfam" id="PF07690">
    <property type="entry name" value="MFS_1"/>
    <property type="match status" value="1"/>
</dbReference>
<keyword evidence="3 4" id="KW-0472">Membrane</keyword>
<sequence length="392" mass="42200">MNRHVIILALCQGLIVTGNIMLVAITALIGQKISPSVTWITLPVATQCLGLLLATIPASLLMAKTGRKLGFTIGNCIGISGALLGWYALEQQSFLLFCIATGFIGIGIGFATLYRFAAIEACPDKPSQAISLIMASGVVAAVIGPNLAIWVDHHVDSINYSATFLALAALYSLAIVLLQFVRFHSPHNTQDSGPARPLKQIMAQESFIIAAFVAMVSYTLMNLLMTATPLAMHRHGFDLAQSALVIEWHVLGMFLPSFFTGKLIEKIGQIHTMLLGSALMLLCIGINLLGATHHHFLLALFALGVGWNFMFIAATQMVSQTYQASEKAKSQAANEFLVFSMVTVSALGAGWLESTVGFQTLNSVSIVPLCLVIGLLFKFKLNNKNQLHQIAN</sequence>
<comment type="caution">
    <text evidence="6">The sequence shown here is derived from an EMBL/GenBank/DDBJ whole genome shotgun (WGS) entry which is preliminary data.</text>
</comment>
<feature type="transmembrane region" description="Helical" evidence="4">
    <location>
        <begin position="129"/>
        <end position="151"/>
    </location>
</feature>
<keyword evidence="2 4" id="KW-1133">Transmembrane helix</keyword>
<feature type="transmembrane region" description="Helical" evidence="4">
    <location>
        <begin position="36"/>
        <end position="62"/>
    </location>
</feature>
<evidence type="ECO:0000256" key="1">
    <source>
        <dbReference type="ARBA" id="ARBA00022692"/>
    </source>
</evidence>
<dbReference type="EMBL" id="MWPV01000001">
    <property type="protein sequence ID" value="OUL59093.1"/>
    <property type="molecule type" value="Genomic_DNA"/>
</dbReference>
<dbReference type="SUPFAM" id="SSF103473">
    <property type="entry name" value="MFS general substrate transporter"/>
    <property type="match status" value="1"/>
</dbReference>
<dbReference type="Proteomes" id="UP000194841">
    <property type="component" value="Unassembled WGS sequence"/>
</dbReference>
<feature type="domain" description="Major facilitator superfamily (MFS) profile" evidence="5">
    <location>
        <begin position="206"/>
        <end position="392"/>
    </location>
</feature>
<feature type="transmembrane region" description="Helical" evidence="4">
    <location>
        <begin position="272"/>
        <end position="290"/>
    </location>
</feature>
<dbReference type="PANTHER" id="PTHR23534:SF1">
    <property type="entry name" value="MAJOR FACILITATOR SUPERFAMILY PROTEIN"/>
    <property type="match status" value="1"/>
</dbReference>
<dbReference type="InterPro" id="IPR020846">
    <property type="entry name" value="MFS_dom"/>
</dbReference>
<accession>A0A244CU06</accession>
<gene>
    <name evidence="6" type="ORF">B1199_02095</name>
</gene>
<feature type="transmembrane region" description="Helical" evidence="4">
    <location>
        <begin position="157"/>
        <end position="178"/>
    </location>
</feature>
<evidence type="ECO:0000256" key="3">
    <source>
        <dbReference type="ARBA" id="ARBA00023136"/>
    </source>
</evidence>
<dbReference type="InterPro" id="IPR036259">
    <property type="entry name" value="MFS_trans_sf"/>
</dbReference>
<protein>
    <submittedName>
        <fullName evidence="6">MFS transporter</fullName>
    </submittedName>
</protein>
<organism evidence="6 7">
    <name type="scientific">Pseudoalteromonas ulvae</name>
    <dbReference type="NCBI Taxonomy" id="107327"/>
    <lineage>
        <taxon>Bacteria</taxon>
        <taxon>Pseudomonadati</taxon>
        <taxon>Pseudomonadota</taxon>
        <taxon>Gammaproteobacteria</taxon>
        <taxon>Alteromonadales</taxon>
        <taxon>Pseudoalteromonadaceae</taxon>
        <taxon>Pseudoalteromonas</taxon>
    </lineage>
</organism>
<dbReference type="RefSeq" id="WP_086742487.1">
    <property type="nucleotide sequence ID" value="NZ_MWPV01000001.1"/>
</dbReference>
<feature type="transmembrane region" description="Helical" evidence="4">
    <location>
        <begin position="296"/>
        <end position="315"/>
    </location>
</feature>
<keyword evidence="7" id="KW-1185">Reference proteome</keyword>
<proteinExistence type="predicted"/>
<dbReference type="GO" id="GO:0022857">
    <property type="term" value="F:transmembrane transporter activity"/>
    <property type="evidence" value="ECO:0007669"/>
    <property type="project" value="InterPro"/>
</dbReference>
<evidence type="ECO:0000313" key="7">
    <source>
        <dbReference type="Proteomes" id="UP000194841"/>
    </source>
</evidence>
<dbReference type="OrthoDB" id="8558006at2"/>
<feature type="transmembrane region" description="Helical" evidence="4">
    <location>
        <begin position="69"/>
        <end position="88"/>
    </location>
</feature>
<dbReference type="AlphaFoldDB" id="A0A244CU06"/>
<evidence type="ECO:0000313" key="6">
    <source>
        <dbReference type="EMBL" id="OUL59093.1"/>
    </source>
</evidence>
<dbReference type="Gene3D" id="1.20.1250.20">
    <property type="entry name" value="MFS general substrate transporter like domains"/>
    <property type="match status" value="1"/>
</dbReference>
<feature type="transmembrane region" description="Helical" evidence="4">
    <location>
        <begin position="7"/>
        <end position="30"/>
    </location>
</feature>
<evidence type="ECO:0000259" key="5">
    <source>
        <dbReference type="PROSITE" id="PS50850"/>
    </source>
</evidence>
<keyword evidence="1 4" id="KW-0812">Transmembrane</keyword>
<dbReference type="PROSITE" id="PS50850">
    <property type="entry name" value="MFS"/>
    <property type="match status" value="1"/>
</dbReference>
<feature type="transmembrane region" description="Helical" evidence="4">
    <location>
        <begin position="358"/>
        <end position="377"/>
    </location>
</feature>
<feature type="transmembrane region" description="Helical" evidence="4">
    <location>
        <begin position="206"/>
        <end position="227"/>
    </location>
</feature>
<dbReference type="InterPro" id="IPR011701">
    <property type="entry name" value="MFS"/>
</dbReference>
<evidence type="ECO:0000256" key="2">
    <source>
        <dbReference type="ARBA" id="ARBA00022989"/>
    </source>
</evidence>
<evidence type="ECO:0000256" key="4">
    <source>
        <dbReference type="SAM" id="Phobius"/>
    </source>
</evidence>